<accession>L0ECV5</accession>
<evidence type="ECO:0000313" key="5">
    <source>
        <dbReference type="EMBL" id="AGA57449.1"/>
    </source>
</evidence>
<evidence type="ECO:0000256" key="1">
    <source>
        <dbReference type="ARBA" id="ARBA00008520"/>
    </source>
</evidence>
<keyword evidence="4" id="KW-0732">Signal</keyword>
<dbReference type="Gene3D" id="3.40.190.10">
    <property type="entry name" value="Periplasmic binding protein-like II"/>
    <property type="match status" value="2"/>
</dbReference>
<keyword evidence="5" id="KW-0762">Sugar transport</keyword>
<dbReference type="PROSITE" id="PS51257">
    <property type="entry name" value="PROKAR_LIPOPROTEIN"/>
    <property type="match status" value="1"/>
</dbReference>
<sequence>MRKARKWSSLVLVFALVFLAACGGNSNSSGGKSDSGGSSSGSGSQSGNQGQSAPSGDKVTISFWGLDDQMVYLDPIIKEFQQENPNITVEVSTFNTDPIKESLKVAASSRTLPDIWFNWGGSFASFYSKNGLAMDLTQVAADHSWESVYNPAALELAKYEGKIYMVPFHLASLGVFVKKDLYDGYGFQAPATLAELESHMAKMAEDGITPLPVGGKGGWMLMRWTEQLIEHFAGPELHDQLNALEASWTDPAVVSALAKLKEWNDKGWFTKGFITMAPEEAEMYMYSEGGYALEGTWFDQTLSSNGYDPNNYLFFKFPNEQGAARMSSFLEGFQISAETTPEKQEAAVKLAEYITSPDVVNKYINDYGAPALSDFASTEAAPHVKLMAEEVSAGNFLITDQALPQEVVDKLFEVTDAVILNALTPEQAAAEMQKAADQYKANNP</sequence>
<dbReference type="Proteomes" id="UP000010795">
    <property type="component" value="Chromosome"/>
</dbReference>
<evidence type="ECO:0000256" key="3">
    <source>
        <dbReference type="SAM" id="MobiDB-lite"/>
    </source>
</evidence>
<name>L0ECV5_THECK</name>
<evidence type="ECO:0000256" key="2">
    <source>
        <dbReference type="ARBA" id="ARBA00022448"/>
    </source>
</evidence>
<dbReference type="AlphaFoldDB" id="L0ECV5"/>
<evidence type="ECO:0000256" key="4">
    <source>
        <dbReference type="SAM" id="SignalP"/>
    </source>
</evidence>
<protein>
    <submittedName>
        <fullName evidence="5">ABC-type sugar transport system, periplasmic component</fullName>
    </submittedName>
</protein>
<keyword evidence="6" id="KW-1185">Reference proteome</keyword>
<dbReference type="PANTHER" id="PTHR43649:SF29">
    <property type="entry name" value="OSMOPROTECTIVE COMPOUNDS-BINDING PROTEIN GGTB"/>
    <property type="match status" value="1"/>
</dbReference>
<dbReference type="eggNOG" id="COG1653">
    <property type="taxonomic scope" value="Bacteria"/>
</dbReference>
<feature type="signal peptide" evidence="4">
    <location>
        <begin position="1"/>
        <end position="23"/>
    </location>
</feature>
<dbReference type="OrthoDB" id="9798191at2"/>
<feature type="region of interest" description="Disordered" evidence="3">
    <location>
        <begin position="27"/>
        <end position="56"/>
    </location>
</feature>
<organism evidence="5 6">
    <name type="scientific">Thermobacillus composti (strain DSM 18247 / JCM 13945 / KWC4)</name>
    <dbReference type="NCBI Taxonomy" id="717605"/>
    <lineage>
        <taxon>Bacteria</taxon>
        <taxon>Bacillati</taxon>
        <taxon>Bacillota</taxon>
        <taxon>Bacilli</taxon>
        <taxon>Bacillales</taxon>
        <taxon>Paenibacillaceae</taxon>
        <taxon>Thermobacillus</taxon>
    </lineage>
</organism>
<dbReference type="InterPro" id="IPR006059">
    <property type="entry name" value="SBP"/>
</dbReference>
<dbReference type="InterPro" id="IPR050490">
    <property type="entry name" value="Bact_solute-bd_prot1"/>
</dbReference>
<dbReference type="RefSeq" id="WP_015254206.1">
    <property type="nucleotide sequence ID" value="NC_019897.1"/>
</dbReference>
<feature type="chain" id="PRO_5039593073" evidence="4">
    <location>
        <begin position="24"/>
        <end position="444"/>
    </location>
</feature>
<gene>
    <name evidence="5" type="ordered locus">Theco_1283</name>
</gene>
<reference evidence="6" key="1">
    <citation type="submission" date="2012-01" db="EMBL/GenBank/DDBJ databases">
        <title>Complete sequence of chromosome of Thermobacillus composti KWC4.</title>
        <authorList>
            <person name="Lucas S."/>
            <person name="Han J."/>
            <person name="Lapidus A."/>
            <person name="Cheng J.-F."/>
            <person name="Goodwin L."/>
            <person name="Pitluck S."/>
            <person name="Peters L."/>
            <person name="Ovchinnikova G."/>
            <person name="Teshima H."/>
            <person name="Detter J.C."/>
            <person name="Han C."/>
            <person name="Tapia R."/>
            <person name="Land M."/>
            <person name="Hauser L."/>
            <person name="Kyrpides N."/>
            <person name="Ivanova N."/>
            <person name="Pagani I."/>
            <person name="Anderson I."/>
            <person name="Woyke T."/>
        </authorList>
    </citation>
    <scope>NUCLEOTIDE SEQUENCE [LARGE SCALE GENOMIC DNA]</scope>
    <source>
        <strain evidence="6">DSM 18247 / JCM 13945 / KWC4</strain>
    </source>
</reference>
<dbReference type="Pfam" id="PF13416">
    <property type="entry name" value="SBP_bac_8"/>
    <property type="match status" value="1"/>
</dbReference>
<proteinExistence type="inferred from homology"/>
<dbReference type="EMBL" id="CP003255">
    <property type="protein sequence ID" value="AGA57449.1"/>
    <property type="molecule type" value="Genomic_DNA"/>
</dbReference>
<comment type="similarity">
    <text evidence="1">Belongs to the bacterial solute-binding protein 1 family.</text>
</comment>
<dbReference type="STRING" id="717605.Theco_1283"/>
<dbReference type="KEGG" id="tco:Theco_1283"/>
<dbReference type="SUPFAM" id="SSF53850">
    <property type="entry name" value="Periplasmic binding protein-like II"/>
    <property type="match status" value="1"/>
</dbReference>
<evidence type="ECO:0000313" key="6">
    <source>
        <dbReference type="Proteomes" id="UP000010795"/>
    </source>
</evidence>
<dbReference type="HOGENOM" id="CLU_031285_12_1_9"/>
<keyword evidence="2" id="KW-0813">Transport</keyword>
<dbReference type="PANTHER" id="PTHR43649">
    <property type="entry name" value="ARABINOSE-BINDING PROTEIN-RELATED"/>
    <property type="match status" value="1"/>
</dbReference>